<name>A0A432MKV1_9BACT</name>
<dbReference type="AlphaFoldDB" id="A0A432MKV1"/>
<dbReference type="GO" id="GO:0003747">
    <property type="term" value="F:translation release factor activity"/>
    <property type="evidence" value="ECO:0007669"/>
    <property type="project" value="InterPro"/>
</dbReference>
<dbReference type="InterPro" id="IPR045853">
    <property type="entry name" value="Pep_chain_release_fac_I_sf"/>
</dbReference>
<feature type="domain" description="Prokaryotic-type class I peptide chain release factors" evidence="2">
    <location>
        <begin position="22"/>
        <end position="79"/>
    </location>
</feature>
<organism evidence="3 4">
    <name type="scientific">Tautonia sociabilis</name>
    <dbReference type="NCBI Taxonomy" id="2080755"/>
    <lineage>
        <taxon>Bacteria</taxon>
        <taxon>Pseudomonadati</taxon>
        <taxon>Planctomycetota</taxon>
        <taxon>Planctomycetia</taxon>
        <taxon>Isosphaerales</taxon>
        <taxon>Isosphaeraceae</taxon>
        <taxon>Tautonia</taxon>
    </lineage>
</organism>
<dbReference type="PANTHER" id="PTHR43804">
    <property type="entry name" value="LD18447P"/>
    <property type="match status" value="1"/>
</dbReference>
<dbReference type="InterPro" id="IPR050057">
    <property type="entry name" value="Prokaryotic/Mito_RF"/>
</dbReference>
<comment type="caution">
    <text evidence="3">The sequence shown here is derived from an EMBL/GenBank/DDBJ whole genome shotgun (WGS) entry which is preliminary data.</text>
</comment>
<dbReference type="Proteomes" id="UP000280296">
    <property type="component" value="Unassembled WGS sequence"/>
</dbReference>
<reference evidence="3 4" key="2">
    <citation type="submission" date="2019-01" db="EMBL/GenBank/DDBJ databases">
        <title>Tautonia sociabilis, a novel thermotolerant planctomycete of Isosphaeraceae family, isolated from a 4000 m deep subterranean habitat.</title>
        <authorList>
            <person name="Kovaleva O.L."/>
            <person name="Elcheninov A.G."/>
            <person name="Van Heerden E."/>
            <person name="Toshchakov S.V."/>
            <person name="Novikov A."/>
            <person name="Bonch-Osmolovskaya E.A."/>
            <person name="Kublanov I.V."/>
        </authorList>
    </citation>
    <scope>NUCLEOTIDE SEQUENCE [LARGE SCALE GENOMIC DNA]</scope>
    <source>
        <strain evidence="3 4">GM2012</strain>
    </source>
</reference>
<proteinExistence type="inferred from homology"/>
<evidence type="ECO:0000256" key="1">
    <source>
        <dbReference type="ARBA" id="ARBA00010835"/>
    </source>
</evidence>
<dbReference type="EMBL" id="RYZH01000016">
    <property type="protein sequence ID" value="RUL87837.1"/>
    <property type="molecule type" value="Genomic_DNA"/>
</dbReference>
<dbReference type="OrthoDB" id="9815709at2"/>
<accession>A0A432MKV1</accession>
<dbReference type="Gene3D" id="3.30.160.20">
    <property type="match status" value="1"/>
</dbReference>
<dbReference type="PANTHER" id="PTHR43804:SF6">
    <property type="entry name" value="CLASS I PEPTIDE CHAIN RELEASE FACTOR"/>
    <property type="match status" value="1"/>
</dbReference>
<reference evidence="3 4" key="1">
    <citation type="submission" date="2018-12" db="EMBL/GenBank/DDBJ databases">
        <authorList>
            <person name="Toschakov S.V."/>
        </authorList>
    </citation>
    <scope>NUCLEOTIDE SEQUENCE [LARGE SCALE GENOMIC DNA]</scope>
    <source>
        <strain evidence="3 4">GM2012</strain>
    </source>
</reference>
<dbReference type="SUPFAM" id="SSF75620">
    <property type="entry name" value="Release factor"/>
    <property type="match status" value="1"/>
</dbReference>
<dbReference type="Pfam" id="PF00472">
    <property type="entry name" value="RF-1"/>
    <property type="match status" value="1"/>
</dbReference>
<dbReference type="RefSeq" id="WP_126725153.1">
    <property type="nucleotide sequence ID" value="NZ_RYZH01000016.1"/>
</dbReference>
<dbReference type="InterPro" id="IPR000352">
    <property type="entry name" value="Pep_chain_release_fac_I"/>
</dbReference>
<comment type="similarity">
    <text evidence="1">Belongs to the prokaryotic/mitochondrial release factor family.</text>
</comment>
<evidence type="ECO:0000259" key="2">
    <source>
        <dbReference type="Pfam" id="PF00472"/>
    </source>
</evidence>
<keyword evidence="4" id="KW-1185">Reference proteome</keyword>
<sequence>MILGPSAGPHPATLPPDRLLADCDVRFSRRSGPGGQNRNKVETAAILTHRPSGLSAEANERRSQGQNRAVALARLRVILALEIRHPADPGAGPSPLWTSRLRGGRLVVSPEHDDFPALLAEALDVLSSLDFDVKAASEALGCSASQLVKFLKREPRALKQTNDRRSDLGLRPLR</sequence>
<gene>
    <name evidence="3" type="ORF">TsocGM_09885</name>
</gene>
<protein>
    <submittedName>
        <fullName evidence="3">Peptide chain release factor-like protein</fullName>
    </submittedName>
</protein>
<evidence type="ECO:0000313" key="3">
    <source>
        <dbReference type="EMBL" id="RUL87837.1"/>
    </source>
</evidence>
<evidence type="ECO:0000313" key="4">
    <source>
        <dbReference type="Proteomes" id="UP000280296"/>
    </source>
</evidence>